<organism evidence="3">
    <name type="scientific">Oppiella nova</name>
    <dbReference type="NCBI Taxonomy" id="334625"/>
    <lineage>
        <taxon>Eukaryota</taxon>
        <taxon>Metazoa</taxon>
        <taxon>Ecdysozoa</taxon>
        <taxon>Arthropoda</taxon>
        <taxon>Chelicerata</taxon>
        <taxon>Arachnida</taxon>
        <taxon>Acari</taxon>
        <taxon>Acariformes</taxon>
        <taxon>Sarcoptiformes</taxon>
        <taxon>Oribatida</taxon>
        <taxon>Brachypylina</taxon>
        <taxon>Oppioidea</taxon>
        <taxon>Oppiidae</taxon>
        <taxon>Oppiella</taxon>
    </lineage>
</organism>
<gene>
    <name evidence="3" type="ORF">ONB1V03_LOCUS22084</name>
</gene>
<dbReference type="InterPro" id="IPR028356">
    <property type="entry name" value="UDPglc_DH_euk"/>
</dbReference>
<dbReference type="PANTHER" id="PTHR11374">
    <property type="entry name" value="UDP-GLUCOSE DEHYDROGENASE/UDP-MANNAC DEHYDROGENASE"/>
    <property type="match status" value="1"/>
</dbReference>
<dbReference type="Proteomes" id="UP000728032">
    <property type="component" value="Unassembled WGS sequence"/>
</dbReference>
<dbReference type="OrthoDB" id="5059218at2759"/>
<evidence type="ECO:0000256" key="1">
    <source>
        <dbReference type="ARBA" id="ARBA00047473"/>
    </source>
</evidence>
<dbReference type="PANTHER" id="PTHR11374:SF3">
    <property type="entry name" value="UDP-GLUCOSE 6-DEHYDROGENASE"/>
    <property type="match status" value="1"/>
</dbReference>
<evidence type="ECO:0000313" key="4">
    <source>
        <dbReference type="Proteomes" id="UP000728032"/>
    </source>
</evidence>
<sequence>AVLGFAFKKNTGDTRESPAILVCKYLLEEGAKLCIYDPKVPKQQIYTDLRSADRLDDERLIEVVDSPYKATEGAHAMVFCTEWDEFLKLDFKRMYDQMLKPAFVFDGRKIVNVEELQSIGFHVETIGRRTSKPFKTRINRYISHD</sequence>
<comment type="catalytic activity">
    <reaction evidence="1">
        <text>UDP-alpha-D-glucose + 2 NAD(+) + H2O = UDP-alpha-D-glucuronate + 2 NADH + 3 H(+)</text>
        <dbReference type="Rhea" id="RHEA:23596"/>
        <dbReference type="ChEBI" id="CHEBI:15377"/>
        <dbReference type="ChEBI" id="CHEBI:15378"/>
        <dbReference type="ChEBI" id="CHEBI:57540"/>
        <dbReference type="ChEBI" id="CHEBI:57945"/>
        <dbReference type="ChEBI" id="CHEBI:58052"/>
        <dbReference type="ChEBI" id="CHEBI:58885"/>
        <dbReference type="EC" id="1.1.1.22"/>
    </reaction>
</comment>
<proteinExistence type="predicted"/>
<dbReference type="Gene3D" id="3.40.50.720">
    <property type="entry name" value="NAD(P)-binding Rossmann-like Domain"/>
    <property type="match status" value="1"/>
</dbReference>
<evidence type="ECO:0000259" key="2">
    <source>
        <dbReference type="SMART" id="SM00984"/>
    </source>
</evidence>
<dbReference type="GO" id="GO:0003979">
    <property type="term" value="F:UDP-glucose 6-dehydrogenase activity"/>
    <property type="evidence" value="ECO:0007669"/>
    <property type="project" value="UniProtKB-EC"/>
</dbReference>
<reference evidence="3" key="1">
    <citation type="submission" date="2020-11" db="EMBL/GenBank/DDBJ databases">
        <authorList>
            <person name="Tran Van P."/>
        </authorList>
    </citation>
    <scope>NUCLEOTIDE SEQUENCE</scope>
</reference>
<dbReference type="EMBL" id="OC961710">
    <property type="protein sequence ID" value="CAD7665527.1"/>
    <property type="molecule type" value="Genomic_DNA"/>
</dbReference>
<dbReference type="EMBL" id="CAJPVJ010046885">
    <property type="protein sequence ID" value="CAG2182663.1"/>
    <property type="molecule type" value="Genomic_DNA"/>
</dbReference>
<dbReference type="SUPFAM" id="SSF52413">
    <property type="entry name" value="UDP-glucose/GDP-mannose dehydrogenase C-terminal domain"/>
    <property type="match status" value="1"/>
</dbReference>
<evidence type="ECO:0000313" key="3">
    <source>
        <dbReference type="EMBL" id="CAD7665527.1"/>
    </source>
</evidence>
<dbReference type="AlphaFoldDB" id="A0A7R9MSD4"/>
<dbReference type="InterPro" id="IPR036220">
    <property type="entry name" value="UDP-Glc/GDP-Man_DH_C_sf"/>
</dbReference>
<dbReference type="SMART" id="SM00984">
    <property type="entry name" value="UDPG_MGDP_dh_C"/>
    <property type="match status" value="1"/>
</dbReference>
<dbReference type="Pfam" id="PF03720">
    <property type="entry name" value="UDPG_MGDP_dh_C"/>
    <property type="match status" value="1"/>
</dbReference>
<name>A0A7R9MSD4_9ACAR</name>
<feature type="non-terminal residue" evidence="3">
    <location>
        <position position="1"/>
    </location>
</feature>
<dbReference type="GO" id="GO:0005634">
    <property type="term" value="C:nucleus"/>
    <property type="evidence" value="ECO:0007669"/>
    <property type="project" value="TreeGrafter"/>
</dbReference>
<keyword evidence="4" id="KW-1185">Reference proteome</keyword>
<dbReference type="GO" id="GO:0006024">
    <property type="term" value="P:glycosaminoglycan biosynthetic process"/>
    <property type="evidence" value="ECO:0007669"/>
    <property type="project" value="TreeGrafter"/>
</dbReference>
<feature type="domain" description="UDP-glucose/GDP-mannose dehydrogenase C-terminal" evidence="2">
    <location>
        <begin position="1"/>
        <end position="113"/>
    </location>
</feature>
<protein>
    <recommendedName>
        <fullName evidence="2">UDP-glucose/GDP-mannose dehydrogenase C-terminal domain-containing protein</fullName>
    </recommendedName>
</protein>
<dbReference type="InterPro" id="IPR014027">
    <property type="entry name" value="UDP-Glc/GDP-Man_DH_C"/>
</dbReference>
<dbReference type="GO" id="GO:0051287">
    <property type="term" value="F:NAD binding"/>
    <property type="evidence" value="ECO:0007669"/>
    <property type="project" value="InterPro"/>
</dbReference>
<accession>A0A7R9MSD4</accession>